<dbReference type="GO" id="GO:0006094">
    <property type="term" value="P:gluconeogenesis"/>
    <property type="evidence" value="ECO:0007669"/>
    <property type="project" value="UniProtKB-KW"/>
</dbReference>
<dbReference type="GO" id="GO:0048029">
    <property type="term" value="F:monosaccharide binding"/>
    <property type="evidence" value="ECO:0007669"/>
    <property type="project" value="TreeGrafter"/>
</dbReference>
<reference evidence="4" key="1">
    <citation type="submission" date="2023-04" db="EMBL/GenBank/DDBJ databases">
        <title>Aspergillus oryzae NBRC 4228.</title>
        <authorList>
            <person name="Ichikawa N."/>
            <person name="Sato H."/>
            <person name="Tonouchi N."/>
        </authorList>
    </citation>
    <scope>NUCLEOTIDE SEQUENCE</scope>
    <source>
        <strain evidence="4">NBRC 4228</strain>
    </source>
</reference>
<keyword evidence="2" id="KW-0324">Glycolysis</keyword>
<dbReference type="GO" id="GO:0006096">
    <property type="term" value="P:glycolytic process"/>
    <property type="evidence" value="ECO:0007669"/>
    <property type="project" value="UniProtKB-KW"/>
</dbReference>
<dbReference type="GO" id="GO:0005829">
    <property type="term" value="C:cytosol"/>
    <property type="evidence" value="ECO:0007669"/>
    <property type="project" value="TreeGrafter"/>
</dbReference>
<evidence type="ECO:0000313" key="5">
    <source>
        <dbReference type="Proteomes" id="UP001165205"/>
    </source>
</evidence>
<dbReference type="Pfam" id="PF00342">
    <property type="entry name" value="PGI"/>
    <property type="match status" value="1"/>
</dbReference>
<dbReference type="GO" id="GO:0004347">
    <property type="term" value="F:glucose-6-phosphate isomerase activity"/>
    <property type="evidence" value="ECO:0007669"/>
    <property type="project" value="InterPro"/>
</dbReference>
<evidence type="ECO:0000256" key="2">
    <source>
        <dbReference type="ARBA" id="ARBA00023152"/>
    </source>
</evidence>
<dbReference type="GO" id="GO:0097367">
    <property type="term" value="F:carbohydrate derivative binding"/>
    <property type="evidence" value="ECO:0007669"/>
    <property type="project" value="InterPro"/>
</dbReference>
<dbReference type="FunFam" id="3.40.50.10490:FF:000048">
    <property type="entry name" value="Glucose-6-phosphate isomerase"/>
    <property type="match status" value="1"/>
</dbReference>
<dbReference type="GO" id="GO:0051156">
    <property type="term" value="P:glucose 6-phosphate metabolic process"/>
    <property type="evidence" value="ECO:0007669"/>
    <property type="project" value="TreeGrafter"/>
</dbReference>
<protein>
    <submittedName>
        <fullName evidence="4">Unnamed protein product</fullName>
    </submittedName>
</protein>
<comment type="caution">
    <text evidence="4">The sequence shown here is derived from an EMBL/GenBank/DDBJ whole genome shotgun (WGS) entry which is preliminary data.</text>
</comment>
<dbReference type="PANTHER" id="PTHR11469:SF1">
    <property type="entry name" value="GLUCOSE-6-PHOSPHATE ISOMERASE"/>
    <property type="match status" value="1"/>
</dbReference>
<dbReference type="AlphaFoldDB" id="A0AAN4YWD4"/>
<dbReference type="Gene3D" id="3.40.50.10490">
    <property type="entry name" value="Glucose-6-phosphate isomerase like protein, domain 1"/>
    <property type="match status" value="2"/>
</dbReference>
<dbReference type="PROSITE" id="PS51463">
    <property type="entry name" value="P_GLUCOSE_ISOMERASE_3"/>
    <property type="match status" value="1"/>
</dbReference>
<gene>
    <name evidence="4" type="ORF">Aory04_001002600</name>
</gene>
<evidence type="ECO:0000256" key="3">
    <source>
        <dbReference type="ARBA" id="ARBA00023235"/>
    </source>
</evidence>
<proteinExistence type="predicted"/>
<evidence type="ECO:0000313" key="4">
    <source>
        <dbReference type="EMBL" id="GMG34700.1"/>
    </source>
</evidence>
<dbReference type="EMBL" id="BSYA01000147">
    <property type="protein sequence ID" value="GMG34700.1"/>
    <property type="molecule type" value="Genomic_DNA"/>
</dbReference>
<dbReference type="PANTHER" id="PTHR11469">
    <property type="entry name" value="GLUCOSE-6-PHOSPHATE ISOMERASE"/>
    <property type="match status" value="1"/>
</dbReference>
<evidence type="ECO:0000256" key="1">
    <source>
        <dbReference type="ARBA" id="ARBA00022432"/>
    </source>
</evidence>
<accession>A0AAN4YWD4</accession>
<dbReference type="Proteomes" id="UP001165205">
    <property type="component" value="Unassembled WGS sequence"/>
</dbReference>
<dbReference type="InterPro" id="IPR001672">
    <property type="entry name" value="G6P_Isomerase"/>
</dbReference>
<sequence>MPAFSQATDLSAWKELQEHHTAVGRNIVLKEAFEKDPQRFEKFSRTFKNTVDNSDILFDFSKNFLTEETLSLLVKLAKEANVEELRDAMFKGEHINFTEDRAVYHAALRNVSNEPMQVDGKSVVEDVNSVLEHMKEFSEQVRSGEWKGYTDKKIDTIINIGIGGSDL</sequence>
<keyword evidence="1" id="KW-0312">Gluconeogenesis</keyword>
<keyword evidence="3" id="KW-0413">Isomerase</keyword>
<dbReference type="SUPFAM" id="SSF53697">
    <property type="entry name" value="SIS domain"/>
    <property type="match status" value="1"/>
</dbReference>
<name>A0AAN4YWD4_ASPOZ</name>
<dbReference type="InterPro" id="IPR046348">
    <property type="entry name" value="SIS_dom_sf"/>
</dbReference>
<organism evidence="4 5">
    <name type="scientific">Aspergillus oryzae</name>
    <name type="common">Yellow koji mold</name>
    <dbReference type="NCBI Taxonomy" id="5062"/>
    <lineage>
        <taxon>Eukaryota</taxon>
        <taxon>Fungi</taxon>
        <taxon>Dikarya</taxon>
        <taxon>Ascomycota</taxon>
        <taxon>Pezizomycotina</taxon>
        <taxon>Eurotiomycetes</taxon>
        <taxon>Eurotiomycetidae</taxon>
        <taxon>Eurotiales</taxon>
        <taxon>Aspergillaceae</taxon>
        <taxon>Aspergillus</taxon>
        <taxon>Aspergillus subgen. Circumdati</taxon>
    </lineage>
</organism>